<dbReference type="Pfam" id="PF20266">
    <property type="entry name" value="Mab-21_C"/>
    <property type="match status" value="1"/>
</dbReference>
<dbReference type="PANTHER" id="PTHR10656:SF7">
    <property type="entry name" value="PROTEIN MAB-21-LIKE 4"/>
    <property type="match status" value="1"/>
</dbReference>
<proteinExistence type="predicted"/>
<protein>
    <submittedName>
        <fullName evidence="3">Mab-21 domain-containing protein</fullName>
    </submittedName>
</protein>
<evidence type="ECO:0000256" key="1">
    <source>
        <dbReference type="SAM" id="MobiDB-lite"/>
    </source>
</evidence>
<evidence type="ECO:0000313" key="3">
    <source>
        <dbReference type="EMBL" id="CAI5775486.1"/>
    </source>
</evidence>
<dbReference type="InterPro" id="IPR024810">
    <property type="entry name" value="MAB21L/cGLR"/>
</dbReference>
<dbReference type="EMBL" id="OX395130">
    <property type="protein sequence ID" value="CAI5775486.1"/>
    <property type="molecule type" value="Genomic_DNA"/>
</dbReference>
<dbReference type="PANTHER" id="PTHR10656">
    <property type="entry name" value="CELL FATE DETERMINING PROTEIN MAB21-RELATED"/>
    <property type="match status" value="1"/>
</dbReference>
<organism evidence="3 4">
    <name type="scientific">Podarcis lilfordi</name>
    <name type="common">Lilford's wall lizard</name>
    <dbReference type="NCBI Taxonomy" id="74358"/>
    <lineage>
        <taxon>Eukaryota</taxon>
        <taxon>Metazoa</taxon>
        <taxon>Chordata</taxon>
        <taxon>Craniata</taxon>
        <taxon>Vertebrata</taxon>
        <taxon>Euteleostomi</taxon>
        <taxon>Lepidosauria</taxon>
        <taxon>Squamata</taxon>
        <taxon>Bifurcata</taxon>
        <taxon>Unidentata</taxon>
        <taxon>Episquamata</taxon>
        <taxon>Laterata</taxon>
        <taxon>Lacertibaenia</taxon>
        <taxon>Lacertidae</taxon>
        <taxon>Podarcis</taxon>
    </lineage>
</organism>
<feature type="compositionally biased region" description="Acidic residues" evidence="1">
    <location>
        <begin position="455"/>
        <end position="480"/>
    </location>
</feature>
<dbReference type="SMART" id="SM01265">
    <property type="entry name" value="Mab-21"/>
    <property type="match status" value="1"/>
</dbReference>
<sequence>MAAKVVHWNSYLQVILSRESRRVECFQKAENILLIVLERVNAMDPRFIVDYSRNLEALEFALSAAEDEVSMEVPLCIDADALLMQECSGEQSDSEKVTRGNYQMPGSCYVGIPKEGAHPENWTKEDVFSAVGGTESSGHIVPGKVLHLLKELIIAAIVHCKHQSLIKPGELSAERLKDDDMQLPLLVSSGWKMICFNVVPVIRRKQDVLKLSNNWREKGFPQSSMSKVTQEADYIPASYYHWRYSTNRPILKLIQIVSTLKGYRLDSLRLLDQVAHENWREEGKKCGLAFHHLKMVLLWATHFFPSPEDWMDLEGSVYRLLVILLCCLVTKHLPHFLYPEQNMFQGDDVLELSSLYPKVESFAIEPEHFLKFNFVREGKTHQQMDNGLKALLHLPAEDKAYWSTAFFDMLLNKFQMYHIKDTQRISAMSQLLSSIKKMKHRVNKEEVGDGIPREDEGEDKTENEAESALDYDDDEEETEH</sequence>
<feature type="region of interest" description="Disordered" evidence="1">
    <location>
        <begin position="441"/>
        <end position="480"/>
    </location>
</feature>
<dbReference type="InterPro" id="IPR046906">
    <property type="entry name" value="Mab-21_HhH/H2TH-like"/>
</dbReference>
<dbReference type="Proteomes" id="UP001178461">
    <property type="component" value="Chromosome 5"/>
</dbReference>
<dbReference type="AlphaFoldDB" id="A0AA35KDC2"/>
<feature type="compositionally biased region" description="Basic and acidic residues" evidence="1">
    <location>
        <begin position="443"/>
        <end position="454"/>
    </location>
</feature>
<dbReference type="Gene3D" id="1.10.1410.40">
    <property type="match status" value="1"/>
</dbReference>
<feature type="domain" description="Mab-21-like HhH/H2TH-like" evidence="2">
    <location>
        <begin position="267"/>
        <end position="360"/>
    </location>
</feature>
<name>A0AA35KDC2_9SAUR</name>
<gene>
    <name evidence="3" type="ORF">PODLI_1B000557</name>
</gene>
<accession>A0AA35KDC2</accession>
<evidence type="ECO:0000313" key="4">
    <source>
        <dbReference type="Proteomes" id="UP001178461"/>
    </source>
</evidence>
<keyword evidence="4" id="KW-1185">Reference proteome</keyword>
<evidence type="ECO:0000259" key="2">
    <source>
        <dbReference type="Pfam" id="PF20266"/>
    </source>
</evidence>
<reference evidence="3" key="1">
    <citation type="submission" date="2022-12" db="EMBL/GenBank/DDBJ databases">
        <authorList>
            <person name="Alioto T."/>
            <person name="Alioto T."/>
            <person name="Gomez Garrido J."/>
        </authorList>
    </citation>
    <scope>NUCLEOTIDE SEQUENCE</scope>
</reference>